<evidence type="ECO:0000313" key="8">
    <source>
        <dbReference type="Proteomes" id="UP000799440"/>
    </source>
</evidence>
<keyword evidence="4 5" id="KW-0472">Membrane</keyword>
<feature type="transmembrane region" description="Helical" evidence="5">
    <location>
        <begin position="30"/>
        <end position="50"/>
    </location>
</feature>
<proteinExistence type="predicted"/>
<evidence type="ECO:0000256" key="4">
    <source>
        <dbReference type="ARBA" id="ARBA00023136"/>
    </source>
</evidence>
<evidence type="ECO:0000256" key="1">
    <source>
        <dbReference type="ARBA" id="ARBA00004141"/>
    </source>
</evidence>
<evidence type="ECO:0000259" key="6">
    <source>
        <dbReference type="Pfam" id="PF13813"/>
    </source>
</evidence>
<evidence type="ECO:0000256" key="3">
    <source>
        <dbReference type="ARBA" id="ARBA00022989"/>
    </source>
</evidence>
<evidence type="ECO:0000313" key="7">
    <source>
        <dbReference type="EMBL" id="KAF2746596.1"/>
    </source>
</evidence>
<accession>A0A6A6V9M9</accession>
<evidence type="ECO:0000256" key="2">
    <source>
        <dbReference type="ARBA" id="ARBA00022692"/>
    </source>
</evidence>
<comment type="subcellular location">
    <subcellularLocation>
        <location evidence="1">Membrane</location>
        <topology evidence="1">Multi-pass membrane protein</topology>
    </subcellularLocation>
</comment>
<feature type="non-terminal residue" evidence="7">
    <location>
        <position position="300"/>
    </location>
</feature>
<dbReference type="AlphaFoldDB" id="A0A6A6V9M9"/>
<protein>
    <recommendedName>
        <fullName evidence="6">Wax synthase domain-containing protein</fullName>
    </recommendedName>
</protein>
<gene>
    <name evidence="7" type="ORF">M011DRAFT_468303</name>
</gene>
<dbReference type="GO" id="GO:0016020">
    <property type="term" value="C:membrane"/>
    <property type="evidence" value="ECO:0007669"/>
    <property type="project" value="UniProtKB-SubCell"/>
</dbReference>
<dbReference type="OrthoDB" id="1077582at2759"/>
<dbReference type="Pfam" id="PF13813">
    <property type="entry name" value="MBOAT_2"/>
    <property type="match status" value="1"/>
</dbReference>
<feature type="transmembrane region" description="Helical" evidence="5">
    <location>
        <begin position="6"/>
        <end position="23"/>
    </location>
</feature>
<keyword evidence="8" id="KW-1185">Reference proteome</keyword>
<feature type="transmembrane region" description="Helical" evidence="5">
    <location>
        <begin position="56"/>
        <end position="80"/>
    </location>
</feature>
<evidence type="ECO:0000256" key="5">
    <source>
        <dbReference type="SAM" id="Phobius"/>
    </source>
</evidence>
<feature type="transmembrane region" description="Helical" evidence="5">
    <location>
        <begin position="204"/>
        <end position="224"/>
    </location>
</feature>
<sequence length="300" mass="34886">MDHTRLLPPVFYFLTATVIFFIGMQRTRRLSRISFASLHIAAIVIFFRLLGRVSSYFSLPLEVVAFLVGWSIHTSGNLLFEKQEIPQQLLLRPWEERVRTVILLWTDFRVMQTSQANPKAGSRIGGTSNHRERLKFGAQKGIHAVILLILHRWATQYTTTWLGSLAIVPHDFSPTHQGLLPWSLEEEVLALRSVYATQWVWRTYFLLTAWHDIFAILFVSILGWSNETDWPSLYPSSIFRAYSLRRFWGVFWHRLHVAPFARFTPSRLKSLGPVNNAVRTLWIFLLSALCHGAVNWVVYY</sequence>
<organism evidence="7 8">
    <name type="scientific">Sporormia fimetaria CBS 119925</name>
    <dbReference type="NCBI Taxonomy" id="1340428"/>
    <lineage>
        <taxon>Eukaryota</taxon>
        <taxon>Fungi</taxon>
        <taxon>Dikarya</taxon>
        <taxon>Ascomycota</taxon>
        <taxon>Pezizomycotina</taxon>
        <taxon>Dothideomycetes</taxon>
        <taxon>Pleosporomycetidae</taxon>
        <taxon>Pleosporales</taxon>
        <taxon>Sporormiaceae</taxon>
        <taxon>Sporormia</taxon>
    </lineage>
</organism>
<reference evidence="7" key="1">
    <citation type="journal article" date="2020" name="Stud. Mycol.">
        <title>101 Dothideomycetes genomes: a test case for predicting lifestyles and emergence of pathogens.</title>
        <authorList>
            <person name="Haridas S."/>
            <person name="Albert R."/>
            <person name="Binder M."/>
            <person name="Bloem J."/>
            <person name="Labutti K."/>
            <person name="Salamov A."/>
            <person name="Andreopoulos B."/>
            <person name="Baker S."/>
            <person name="Barry K."/>
            <person name="Bills G."/>
            <person name="Bluhm B."/>
            <person name="Cannon C."/>
            <person name="Castanera R."/>
            <person name="Culley D."/>
            <person name="Daum C."/>
            <person name="Ezra D."/>
            <person name="Gonzalez J."/>
            <person name="Henrissat B."/>
            <person name="Kuo A."/>
            <person name="Liang C."/>
            <person name="Lipzen A."/>
            <person name="Lutzoni F."/>
            <person name="Magnuson J."/>
            <person name="Mondo S."/>
            <person name="Nolan M."/>
            <person name="Ohm R."/>
            <person name="Pangilinan J."/>
            <person name="Park H.-J."/>
            <person name="Ramirez L."/>
            <person name="Alfaro M."/>
            <person name="Sun H."/>
            <person name="Tritt A."/>
            <person name="Yoshinaga Y."/>
            <person name="Zwiers L.-H."/>
            <person name="Turgeon B."/>
            <person name="Goodwin S."/>
            <person name="Spatafora J."/>
            <person name="Crous P."/>
            <person name="Grigoriev I."/>
        </authorList>
    </citation>
    <scope>NUCLEOTIDE SEQUENCE</scope>
    <source>
        <strain evidence="7">CBS 119925</strain>
    </source>
</reference>
<dbReference type="EMBL" id="MU006576">
    <property type="protein sequence ID" value="KAF2746596.1"/>
    <property type="molecule type" value="Genomic_DNA"/>
</dbReference>
<name>A0A6A6V9M9_9PLEO</name>
<keyword evidence="3 5" id="KW-1133">Transmembrane helix</keyword>
<feature type="domain" description="Wax synthase" evidence="6">
    <location>
        <begin position="230"/>
        <end position="298"/>
    </location>
</feature>
<feature type="transmembrane region" description="Helical" evidence="5">
    <location>
        <begin position="281"/>
        <end position="299"/>
    </location>
</feature>
<dbReference type="InterPro" id="IPR032805">
    <property type="entry name" value="Wax_synthase_dom"/>
</dbReference>
<dbReference type="Proteomes" id="UP000799440">
    <property type="component" value="Unassembled WGS sequence"/>
</dbReference>
<keyword evidence="2 5" id="KW-0812">Transmembrane</keyword>